<organism evidence="1">
    <name type="scientific">marine sediment metagenome</name>
    <dbReference type="NCBI Taxonomy" id="412755"/>
    <lineage>
        <taxon>unclassified sequences</taxon>
        <taxon>metagenomes</taxon>
        <taxon>ecological metagenomes</taxon>
    </lineage>
</organism>
<comment type="caution">
    <text evidence="1">The sequence shown here is derived from an EMBL/GenBank/DDBJ whole genome shotgun (WGS) entry which is preliminary data.</text>
</comment>
<name>A0A0F9EJZ8_9ZZZZ</name>
<dbReference type="AlphaFoldDB" id="A0A0F9EJZ8"/>
<gene>
    <name evidence="1" type="ORF">LCGC14_2065940</name>
</gene>
<protein>
    <submittedName>
        <fullName evidence="1">Uncharacterized protein</fullName>
    </submittedName>
</protein>
<accession>A0A0F9EJZ8</accession>
<reference evidence="1" key="1">
    <citation type="journal article" date="2015" name="Nature">
        <title>Complex archaea that bridge the gap between prokaryotes and eukaryotes.</title>
        <authorList>
            <person name="Spang A."/>
            <person name="Saw J.H."/>
            <person name="Jorgensen S.L."/>
            <person name="Zaremba-Niedzwiedzka K."/>
            <person name="Martijn J."/>
            <person name="Lind A.E."/>
            <person name="van Eijk R."/>
            <person name="Schleper C."/>
            <person name="Guy L."/>
            <person name="Ettema T.J."/>
        </authorList>
    </citation>
    <scope>NUCLEOTIDE SEQUENCE</scope>
</reference>
<dbReference type="EMBL" id="LAZR01024689">
    <property type="protein sequence ID" value="KKL74334.1"/>
    <property type="molecule type" value="Genomic_DNA"/>
</dbReference>
<sequence>MTLLSWDLISPVDYEVGQELDFNLHFEAPEDTSVEEFYVLGGLYDVNVYVPGSIFGVLIPAGASYGVNSPTYMSTWRLEPGQAVDLPCKFALNRTDIVMALFLQRITGDEPNLDGDEQIAQIQTQLDVPKTLLEQIPDMLNPLVAVVVVVGMMQIMSKGISEDNKGG</sequence>
<evidence type="ECO:0000313" key="1">
    <source>
        <dbReference type="EMBL" id="KKL74334.1"/>
    </source>
</evidence>
<proteinExistence type="predicted"/>